<dbReference type="AlphaFoldDB" id="A0A1M5TU29"/>
<dbReference type="Pfam" id="PF02517">
    <property type="entry name" value="Rce1-like"/>
    <property type="match status" value="1"/>
</dbReference>
<dbReference type="EMBL" id="FQXI01000012">
    <property type="protein sequence ID" value="SHH54325.1"/>
    <property type="molecule type" value="Genomic_DNA"/>
</dbReference>
<feature type="transmembrane region" description="Helical" evidence="1">
    <location>
        <begin position="177"/>
        <end position="196"/>
    </location>
</feature>
<dbReference type="InterPro" id="IPR003675">
    <property type="entry name" value="Rce1/LyrA-like_dom"/>
</dbReference>
<dbReference type="RefSeq" id="WP_073185158.1">
    <property type="nucleotide sequence ID" value="NZ_FQXI01000012.1"/>
</dbReference>
<proteinExistence type="predicted"/>
<feature type="domain" description="CAAX prenyl protease 2/Lysostaphin resistance protein A-like" evidence="2">
    <location>
        <begin position="115"/>
        <end position="214"/>
    </location>
</feature>
<reference evidence="3 4" key="1">
    <citation type="submission" date="2016-11" db="EMBL/GenBank/DDBJ databases">
        <authorList>
            <person name="Jaros S."/>
            <person name="Januszkiewicz K."/>
            <person name="Wedrychowicz H."/>
        </authorList>
    </citation>
    <scope>NUCLEOTIDE SEQUENCE [LARGE SCALE GENOMIC DNA]</scope>
    <source>
        <strain evidence="3 4">DSM 21120</strain>
    </source>
</reference>
<accession>A0A1M5TU29</accession>
<dbReference type="GO" id="GO:0004175">
    <property type="term" value="F:endopeptidase activity"/>
    <property type="evidence" value="ECO:0007669"/>
    <property type="project" value="UniProtKB-ARBA"/>
</dbReference>
<feature type="transmembrane region" description="Helical" evidence="1">
    <location>
        <begin position="36"/>
        <end position="56"/>
    </location>
</feature>
<gene>
    <name evidence="3" type="ORF">SAMN02745245_01572</name>
</gene>
<dbReference type="OrthoDB" id="2318048at2"/>
<evidence type="ECO:0000313" key="4">
    <source>
        <dbReference type="Proteomes" id="UP000184032"/>
    </source>
</evidence>
<evidence type="ECO:0000259" key="2">
    <source>
        <dbReference type="Pfam" id="PF02517"/>
    </source>
</evidence>
<dbReference type="Proteomes" id="UP000184032">
    <property type="component" value="Unassembled WGS sequence"/>
</dbReference>
<feature type="transmembrane region" description="Helical" evidence="1">
    <location>
        <begin position="76"/>
        <end position="95"/>
    </location>
</feature>
<sequence length="231" mass="26583">MFKDKKMIFIYSTTGLTLVTILLQILAYFSTAFVKVNGLVTTLLLFIIAPITFFIIASMLKKEPKVQIKLWKKIAILLVFTIVYFIVVIVLTHFVNSFNPTTTNPIVKGIQNNSVFIRTIIVLAWSMFAEEAVKLSLLFVVLKDYKYSTQNRSRYWVSWIVVSILFGLLHLQTYNYNIIQCLILIGLPTMMFGYLWKKTASPYMTWGAHYLFDVLAISIAKFATALIFLNM</sequence>
<feature type="transmembrane region" description="Helical" evidence="1">
    <location>
        <begin position="115"/>
        <end position="142"/>
    </location>
</feature>
<evidence type="ECO:0000256" key="1">
    <source>
        <dbReference type="SAM" id="Phobius"/>
    </source>
</evidence>
<feature type="transmembrane region" description="Helical" evidence="1">
    <location>
        <begin position="154"/>
        <end position="171"/>
    </location>
</feature>
<name>A0A1M5TU29_9FIRM</name>
<keyword evidence="1" id="KW-1133">Transmembrane helix</keyword>
<keyword evidence="4" id="KW-1185">Reference proteome</keyword>
<feature type="transmembrane region" description="Helical" evidence="1">
    <location>
        <begin position="208"/>
        <end position="229"/>
    </location>
</feature>
<evidence type="ECO:0000313" key="3">
    <source>
        <dbReference type="EMBL" id="SHH54325.1"/>
    </source>
</evidence>
<keyword evidence="1" id="KW-0472">Membrane</keyword>
<organism evidence="3 4">
    <name type="scientific">Anaerosphaera aminiphila DSM 21120</name>
    <dbReference type="NCBI Taxonomy" id="1120995"/>
    <lineage>
        <taxon>Bacteria</taxon>
        <taxon>Bacillati</taxon>
        <taxon>Bacillota</taxon>
        <taxon>Tissierellia</taxon>
        <taxon>Tissierellales</taxon>
        <taxon>Peptoniphilaceae</taxon>
        <taxon>Anaerosphaera</taxon>
    </lineage>
</organism>
<dbReference type="GO" id="GO:0080120">
    <property type="term" value="P:CAAX-box protein maturation"/>
    <property type="evidence" value="ECO:0007669"/>
    <property type="project" value="UniProtKB-ARBA"/>
</dbReference>
<protein>
    <recommendedName>
        <fullName evidence="2">CAAX prenyl protease 2/Lysostaphin resistance protein A-like domain-containing protein</fullName>
    </recommendedName>
</protein>
<keyword evidence="1" id="KW-0812">Transmembrane</keyword>
<feature type="transmembrane region" description="Helical" evidence="1">
    <location>
        <begin position="7"/>
        <end position="30"/>
    </location>
</feature>